<protein>
    <submittedName>
        <fullName evidence="1">Nicotinate-nucleotide pyrophosphorylase</fullName>
    </submittedName>
</protein>
<reference evidence="1 2" key="1">
    <citation type="submission" date="2023-07" db="EMBL/GenBank/DDBJ databases">
        <title>Genomic Encyclopedia of Type Strains, Phase IV (KMG-IV): sequencing the most valuable type-strain genomes for metagenomic binning, comparative biology and taxonomic classification.</title>
        <authorList>
            <person name="Goeker M."/>
        </authorList>
    </citation>
    <scope>NUCLEOTIDE SEQUENCE [LARGE SCALE GENOMIC DNA]</scope>
    <source>
        <strain evidence="1 2">DSM 17273</strain>
    </source>
</reference>
<dbReference type="Proteomes" id="UP001185015">
    <property type="component" value="Unassembled WGS sequence"/>
</dbReference>
<dbReference type="EMBL" id="JAVDQI010000013">
    <property type="protein sequence ID" value="MDR6223870.1"/>
    <property type="molecule type" value="Genomic_DNA"/>
</dbReference>
<organism evidence="1 2">
    <name type="scientific">Methanococcoides alaskense</name>
    <dbReference type="NCBI Taxonomy" id="325778"/>
    <lineage>
        <taxon>Archaea</taxon>
        <taxon>Methanobacteriati</taxon>
        <taxon>Methanobacteriota</taxon>
        <taxon>Stenosarchaea group</taxon>
        <taxon>Methanomicrobia</taxon>
        <taxon>Methanosarcinales</taxon>
        <taxon>Methanosarcinaceae</taxon>
        <taxon>Methanococcoides</taxon>
    </lineage>
</organism>
<name>A0AA90U1S1_9EURY</name>
<gene>
    <name evidence="1" type="ORF">J2750_002349</name>
</gene>
<keyword evidence="2" id="KW-1185">Reference proteome</keyword>
<comment type="caution">
    <text evidence="1">The sequence shown here is derived from an EMBL/GenBank/DDBJ whole genome shotgun (WGS) entry which is preliminary data.</text>
</comment>
<evidence type="ECO:0000313" key="2">
    <source>
        <dbReference type="Proteomes" id="UP001185015"/>
    </source>
</evidence>
<dbReference type="AlphaFoldDB" id="A0AA90U1S1"/>
<evidence type="ECO:0000313" key="1">
    <source>
        <dbReference type="EMBL" id="MDR6223870.1"/>
    </source>
</evidence>
<dbReference type="RefSeq" id="WP_270095291.1">
    <property type="nucleotide sequence ID" value="NZ_JAQFFK010000001.1"/>
</dbReference>
<sequence length="60" mass="6797">MDSIKVVAITHLLRFAAIWDELGGIEFNDIPKYAEVVDIVVTTAPYYAKPFDLTTKINRL</sequence>
<accession>A0AA90U1S1</accession>
<proteinExistence type="predicted"/>